<dbReference type="SUPFAM" id="SSF140415">
    <property type="entry name" value="YppE-like"/>
    <property type="match status" value="1"/>
</dbReference>
<comment type="caution">
    <text evidence="1">The sequence shown here is derived from an EMBL/GenBank/DDBJ whole genome shotgun (WGS) entry which is preliminary data.</text>
</comment>
<dbReference type="RefSeq" id="WP_117321675.1">
    <property type="nucleotide sequence ID" value="NZ_QVTD01000003.1"/>
</dbReference>
<evidence type="ECO:0000313" key="2">
    <source>
        <dbReference type="Proteomes" id="UP000262939"/>
    </source>
</evidence>
<organism evidence="1 2">
    <name type="scientific">Peribacillus glennii</name>
    <dbReference type="NCBI Taxonomy" id="2303991"/>
    <lineage>
        <taxon>Bacteria</taxon>
        <taxon>Bacillati</taxon>
        <taxon>Bacillota</taxon>
        <taxon>Bacilli</taxon>
        <taxon>Bacillales</taxon>
        <taxon>Bacillaceae</taxon>
        <taxon>Peribacillus</taxon>
    </lineage>
</organism>
<dbReference type="AlphaFoldDB" id="A0A372LGT1"/>
<reference evidence="1 2" key="1">
    <citation type="submission" date="2018-08" db="EMBL/GenBank/DDBJ databases">
        <title>Bacillus chawlae sp. nov., Bacillus glennii sp. nov., and Bacillus saganii sp. nov. Isolated from the Vehicle Assembly Building at Kennedy Space Center where the Viking Spacecraft were Assembled.</title>
        <authorList>
            <person name="Seuylemezian A."/>
            <person name="Vaishampayan P."/>
        </authorList>
    </citation>
    <scope>NUCLEOTIDE SEQUENCE [LARGE SCALE GENOMIC DNA]</scope>
    <source>
        <strain evidence="1 2">V44-8</strain>
    </source>
</reference>
<gene>
    <name evidence="1" type="ORF">D0466_06365</name>
</gene>
<dbReference type="EMBL" id="QVTD01000003">
    <property type="protein sequence ID" value="RFU65501.1"/>
    <property type="molecule type" value="Genomic_DNA"/>
</dbReference>
<proteinExistence type="predicted"/>
<dbReference type="InterPro" id="IPR014913">
    <property type="entry name" value="YppE-like"/>
</dbReference>
<dbReference type="InterPro" id="IPR023351">
    <property type="entry name" value="YppE-like_sf"/>
</dbReference>
<keyword evidence="2" id="KW-1185">Reference proteome</keyword>
<protein>
    <submittedName>
        <fullName evidence="1">DUF1798 family protein</fullName>
    </submittedName>
</protein>
<name>A0A372LGT1_9BACI</name>
<sequence>MKDKEIALELTKKLISLCETADRIYEDVRETGKERDFYTEVKPFADEVHHTTTEWAGQMKKWMKAESFRYIFPQQIDQTAQNLTDIAVQAFFPKTSYNRFKSHVQSVQFILKSVLTEITNPIN</sequence>
<accession>A0A372LGT1</accession>
<dbReference type="OrthoDB" id="2361079at2"/>
<dbReference type="Pfam" id="PF08807">
    <property type="entry name" value="DUF1798"/>
    <property type="match status" value="1"/>
</dbReference>
<dbReference type="Proteomes" id="UP000262939">
    <property type="component" value="Unassembled WGS sequence"/>
</dbReference>
<dbReference type="Gene3D" id="1.20.120.440">
    <property type="entry name" value="YppE-like"/>
    <property type="match status" value="1"/>
</dbReference>
<evidence type="ECO:0000313" key="1">
    <source>
        <dbReference type="EMBL" id="RFU65501.1"/>
    </source>
</evidence>